<dbReference type="Proteomes" id="UP000516052">
    <property type="component" value="Chromosome"/>
</dbReference>
<sequence>MDHATDVGRATAVTDTPGTEAVADTTLHAPRPTHSHVGKFTNCSAAGLASIRGDGNLNCSRATWASCAGEGTRGPPSSC</sequence>
<dbReference type="KEGG" id="sroi:IAG44_39880"/>
<organism evidence="2 3">
    <name type="scientific">Streptomyces roseirectus</name>
    <dbReference type="NCBI Taxonomy" id="2768066"/>
    <lineage>
        <taxon>Bacteria</taxon>
        <taxon>Bacillati</taxon>
        <taxon>Actinomycetota</taxon>
        <taxon>Actinomycetes</taxon>
        <taxon>Kitasatosporales</taxon>
        <taxon>Streptomycetaceae</taxon>
        <taxon>Streptomyces</taxon>
    </lineage>
</organism>
<name>A0A7H0IQA8_9ACTN</name>
<protein>
    <submittedName>
        <fullName evidence="2">Uncharacterized protein</fullName>
    </submittedName>
</protein>
<dbReference type="EMBL" id="CP060828">
    <property type="protein sequence ID" value="QNP74974.1"/>
    <property type="molecule type" value="Genomic_DNA"/>
</dbReference>
<proteinExistence type="predicted"/>
<evidence type="ECO:0000313" key="2">
    <source>
        <dbReference type="EMBL" id="QNP74974.1"/>
    </source>
</evidence>
<keyword evidence="3" id="KW-1185">Reference proteome</keyword>
<accession>A0A7H0IQA8</accession>
<evidence type="ECO:0000256" key="1">
    <source>
        <dbReference type="SAM" id="MobiDB-lite"/>
    </source>
</evidence>
<reference evidence="2 3" key="1">
    <citation type="submission" date="2020-08" db="EMBL/GenBank/DDBJ databases">
        <title>A novel species.</title>
        <authorList>
            <person name="Gao J."/>
        </authorList>
    </citation>
    <scope>NUCLEOTIDE SEQUENCE [LARGE SCALE GENOMIC DNA]</scope>
    <source>
        <strain evidence="2 3">CRXT-G-22</strain>
    </source>
</reference>
<gene>
    <name evidence="2" type="ORF">IAG44_39880</name>
</gene>
<evidence type="ECO:0000313" key="3">
    <source>
        <dbReference type="Proteomes" id="UP000516052"/>
    </source>
</evidence>
<dbReference type="AlphaFoldDB" id="A0A7H0IQA8"/>
<feature type="region of interest" description="Disordered" evidence="1">
    <location>
        <begin position="1"/>
        <end position="21"/>
    </location>
</feature>
<dbReference type="RefSeq" id="WP_187751897.1">
    <property type="nucleotide sequence ID" value="NZ_CP060828.1"/>
</dbReference>